<evidence type="ECO:0000256" key="1">
    <source>
        <dbReference type="SAM" id="MobiDB-lite"/>
    </source>
</evidence>
<accession>A0A212AE08</accession>
<proteinExistence type="predicted"/>
<protein>
    <submittedName>
        <fullName evidence="2">Uncharacterized protein</fullName>
    </submittedName>
</protein>
<evidence type="ECO:0000313" key="2">
    <source>
        <dbReference type="EMBL" id="OWJ79444.1"/>
    </source>
</evidence>
<reference evidence="2 3" key="1">
    <citation type="submission" date="2016-12" db="EMBL/GenBank/DDBJ databases">
        <title>Comparison of Traditional DNA-DNA Hybridization with In Silico Genomic Analysis.</title>
        <authorList>
            <person name="Nicholson A.C."/>
            <person name="Humrighouse B.W."/>
            <person name="Graziano J."/>
            <person name="Lasker B."/>
            <person name="Whitney A.M."/>
            <person name="Mcquiston J.R."/>
        </authorList>
    </citation>
    <scope>NUCLEOTIDE SEQUENCE [LARGE SCALE GENOMIC DNA]</scope>
    <source>
        <strain evidence="2 3">H2240</strain>
    </source>
</reference>
<dbReference type="AlphaFoldDB" id="A0A212AE08"/>
<gene>
    <name evidence="2" type="ORF">CDV49_06095</name>
</gene>
<keyword evidence="3" id="KW-1185">Reference proteome</keyword>
<sequence length="127" mass="13471">MLRGTVCRLACALARDNEHRTAATGTILAVHDHQPFAGQDPPADRSKYASNVAFGNADPMEPPPLTQLLNSSPVGSTAAAFSRGGRDGLDIQPMQLRSPQILVAASDPREADQNRLRILIAGRSAVC</sequence>
<dbReference type="Proteomes" id="UP000196878">
    <property type="component" value="Unassembled WGS sequence"/>
</dbReference>
<comment type="caution">
    <text evidence="2">The sequence shown here is derived from an EMBL/GenBank/DDBJ whole genome shotgun (WGS) entry which is preliminary data.</text>
</comment>
<evidence type="ECO:0000313" key="3">
    <source>
        <dbReference type="Proteomes" id="UP000196878"/>
    </source>
</evidence>
<feature type="region of interest" description="Disordered" evidence="1">
    <location>
        <begin position="34"/>
        <end position="63"/>
    </location>
</feature>
<name>A0A212AE08_9RHOB</name>
<dbReference type="EMBL" id="NIPW01000008">
    <property type="protein sequence ID" value="OWJ79444.1"/>
    <property type="molecule type" value="Genomic_DNA"/>
</dbReference>
<organism evidence="2 3">
    <name type="scientific">Haematobacter genomosp. 1</name>
    <dbReference type="NCBI Taxonomy" id="366618"/>
    <lineage>
        <taxon>Bacteria</taxon>
        <taxon>Pseudomonadati</taxon>
        <taxon>Pseudomonadota</taxon>
        <taxon>Alphaproteobacteria</taxon>
        <taxon>Rhodobacterales</taxon>
        <taxon>Paracoccaceae</taxon>
        <taxon>Haematobacter</taxon>
    </lineage>
</organism>